<dbReference type="InterPro" id="IPR036514">
    <property type="entry name" value="SGNH_hydro_sf"/>
</dbReference>
<dbReference type="CDD" id="cd04501">
    <property type="entry name" value="SGNH_hydrolase_like_4"/>
    <property type="match status" value="1"/>
</dbReference>
<dbReference type="EMBL" id="JAGGLM010000014">
    <property type="protein sequence ID" value="MBP2033439.1"/>
    <property type="molecule type" value="Genomic_DNA"/>
</dbReference>
<feature type="domain" description="SGNH hydrolase-type esterase" evidence="1">
    <location>
        <begin position="5"/>
        <end position="180"/>
    </location>
</feature>
<dbReference type="Pfam" id="PF13472">
    <property type="entry name" value="Lipase_GDSL_2"/>
    <property type="match status" value="1"/>
</dbReference>
<dbReference type="RefSeq" id="WP_209702585.1">
    <property type="nucleotide sequence ID" value="NZ_JAGGLM010000014.1"/>
</dbReference>
<dbReference type="Gene3D" id="3.40.50.1110">
    <property type="entry name" value="SGNH hydrolase"/>
    <property type="match status" value="1"/>
</dbReference>
<comment type="caution">
    <text evidence="2">The sequence shown here is derived from an EMBL/GenBank/DDBJ whole genome shotgun (WGS) entry which is preliminary data.</text>
</comment>
<accession>A0ABS4KTR2</accession>
<dbReference type="InterPro" id="IPR013830">
    <property type="entry name" value="SGNH_hydro"/>
</dbReference>
<reference evidence="2 3" key="1">
    <citation type="submission" date="2021-03" db="EMBL/GenBank/DDBJ databases">
        <title>Genomic Encyclopedia of Type Strains, Phase IV (KMG-IV): sequencing the most valuable type-strain genomes for metagenomic binning, comparative biology and taxonomic classification.</title>
        <authorList>
            <person name="Goeker M."/>
        </authorList>
    </citation>
    <scope>NUCLEOTIDE SEQUENCE [LARGE SCALE GENOMIC DNA]</scope>
    <source>
        <strain evidence="2 3">DSM 28783</strain>
    </source>
</reference>
<dbReference type="Proteomes" id="UP001519307">
    <property type="component" value="Unassembled WGS sequence"/>
</dbReference>
<keyword evidence="3" id="KW-1185">Reference proteome</keyword>
<name>A0ABS4KTR2_9CLOT</name>
<dbReference type="PANTHER" id="PTHR30383">
    <property type="entry name" value="THIOESTERASE 1/PROTEASE 1/LYSOPHOSPHOLIPASE L1"/>
    <property type="match status" value="1"/>
</dbReference>
<dbReference type="PANTHER" id="PTHR30383:SF5">
    <property type="entry name" value="SGNH HYDROLASE-TYPE ESTERASE DOMAIN-CONTAINING PROTEIN"/>
    <property type="match status" value="1"/>
</dbReference>
<proteinExistence type="predicted"/>
<evidence type="ECO:0000313" key="2">
    <source>
        <dbReference type="EMBL" id="MBP2033439.1"/>
    </source>
</evidence>
<dbReference type="InterPro" id="IPR051532">
    <property type="entry name" value="Ester_Hydrolysis_Enzymes"/>
</dbReference>
<protein>
    <submittedName>
        <fullName evidence="2">Lysophospholipase L1-like esterase</fullName>
    </submittedName>
</protein>
<evidence type="ECO:0000259" key="1">
    <source>
        <dbReference type="Pfam" id="PF13472"/>
    </source>
</evidence>
<organism evidence="2 3">
    <name type="scientific">Clostridium algifaecis</name>
    <dbReference type="NCBI Taxonomy" id="1472040"/>
    <lineage>
        <taxon>Bacteria</taxon>
        <taxon>Bacillati</taxon>
        <taxon>Bacillota</taxon>
        <taxon>Clostridia</taxon>
        <taxon>Eubacteriales</taxon>
        <taxon>Clostridiaceae</taxon>
        <taxon>Clostridium</taxon>
    </lineage>
</organism>
<gene>
    <name evidence="2" type="ORF">J2Z42_002142</name>
</gene>
<sequence length="195" mass="22184">MKLLCIGDSLTTGFGVFKEDSWLSIVENSLKINIINKGVNGDTTSGMLSRSYEDVICEKPSHSFIMGGCNDIMSNRPLEMLEDNLSILVKEALKYNITPIIGIETPIIEKLALIYWNSDSNYMLINDKQKECRKWILNFCDKLNVNYVDFFKLFSDELKNTSPEKLFIDGVHPSLTGHKLMADLVINNSKKLFNF</sequence>
<evidence type="ECO:0000313" key="3">
    <source>
        <dbReference type="Proteomes" id="UP001519307"/>
    </source>
</evidence>
<dbReference type="SUPFAM" id="SSF52266">
    <property type="entry name" value="SGNH hydrolase"/>
    <property type="match status" value="1"/>
</dbReference>